<dbReference type="InterPro" id="IPR018289">
    <property type="entry name" value="MULE_transposase_dom"/>
</dbReference>
<dbReference type="Pfam" id="PF04434">
    <property type="entry name" value="SWIM"/>
    <property type="match status" value="1"/>
</dbReference>
<dbReference type="AlphaFoldDB" id="A0AB40BHR0"/>
<keyword evidence="7" id="KW-1185">Reference proteome</keyword>
<dbReference type="GeneID" id="120263071"/>
<dbReference type="InterPro" id="IPR007527">
    <property type="entry name" value="Znf_SWIM"/>
</dbReference>
<evidence type="ECO:0000313" key="7">
    <source>
        <dbReference type="Proteomes" id="UP001515500"/>
    </source>
</evidence>
<organism evidence="7 8">
    <name type="scientific">Dioscorea cayennensis subsp. rotundata</name>
    <name type="common">White Guinea yam</name>
    <name type="synonym">Dioscorea rotundata</name>
    <dbReference type="NCBI Taxonomy" id="55577"/>
    <lineage>
        <taxon>Eukaryota</taxon>
        <taxon>Viridiplantae</taxon>
        <taxon>Streptophyta</taxon>
        <taxon>Embryophyta</taxon>
        <taxon>Tracheophyta</taxon>
        <taxon>Spermatophyta</taxon>
        <taxon>Magnoliopsida</taxon>
        <taxon>Liliopsida</taxon>
        <taxon>Dioscoreales</taxon>
        <taxon>Dioscoreaceae</taxon>
        <taxon>Dioscorea</taxon>
    </lineage>
</organism>
<sequence>MDINELGLCRLHEEGEGHVTQGIDSQQVEDMHELTTEDDQEMAMSPQSQDEQGGSAVITRVDCSNHLRGVRSNNIGKECMAIVQIFKEKKLNDDFFFFDVELDEFGQTRCVFWADGRSRMAYSEFGDVVVFDTTYKTNRFGFPFAPFVGVNHHMQSILFGCALIADEKEESFLWVFQTWLRCMLGKHPKTIITDQDLAMGKAIAKVFPNSGHRLCSWHIGRNSMKYLVDLKSKEGFMMDYNNWLHRSESIEAFENRWGELQATYNIDDKHWLSKMYNIRHKWVFLYWQDIFTAGMTSTQRSESINSFFDGFVNAQTPLDEFVMQYDKALVARRNDEENEDFKTLDSIANYYTSHPIEKHAGEVYTRAVFNIFQVELRESDSMLAERIRDGSENAKYIICNQTVVFSKDCSEDGEPSATCSCKKFEIEGVLCRHILKIFKKKEVAKIPKRYILRRWTIDARYRSSVMMVETCNNVFTPLMKWNAQNMCFRIAQSISSLEMYEKIMPKLKDIFEILGEMSSAPEHRSCTGQNEENQEIIGSSSCLAFSSEDNVCGSNVSILDPKPIKTKGRPRVNTRIESGIDLQLSAKRKRTCSRCGGKGHYMTTCTFNPS</sequence>
<dbReference type="RefSeq" id="XP_039126925.1">
    <property type="nucleotide sequence ID" value="XM_039270991.1"/>
</dbReference>
<accession>A0AB40BHR0</accession>
<dbReference type="Proteomes" id="UP001515500">
    <property type="component" value="Chromosome 6"/>
</dbReference>
<dbReference type="GO" id="GO:0008270">
    <property type="term" value="F:zinc ion binding"/>
    <property type="evidence" value="ECO:0007669"/>
    <property type="project" value="UniProtKB-KW"/>
</dbReference>
<feature type="domain" description="SWIM-type" evidence="6">
    <location>
        <begin position="401"/>
        <end position="442"/>
    </location>
</feature>
<dbReference type="PROSITE" id="PS50966">
    <property type="entry name" value="ZF_SWIM"/>
    <property type="match status" value="1"/>
</dbReference>
<protein>
    <submittedName>
        <fullName evidence="8">Protein FAR1-RELATED SEQUENCE 5-like</fullName>
    </submittedName>
</protein>
<name>A0AB40BHR0_DIOCR</name>
<feature type="region of interest" description="Disordered" evidence="5">
    <location>
        <begin position="32"/>
        <end position="53"/>
    </location>
</feature>
<gene>
    <name evidence="8" type="primary">LOC120263071</name>
</gene>
<evidence type="ECO:0000256" key="2">
    <source>
        <dbReference type="ARBA" id="ARBA00022771"/>
    </source>
</evidence>
<dbReference type="PANTHER" id="PTHR47718:SF7">
    <property type="entry name" value="PROTEIN FAR1-RELATED SEQUENCE"/>
    <property type="match status" value="1"/>
</dbReference>
<evidence type="ECO:0000256" key="4">
    <source>
        <dbReference type="PROSITE-ProRule" id="PRU00325"/>
    </source>
</evidence>
<dbReference type="PANTHER" id="PTHR47718">
    <property type="entry name" value="OS01G0519700 PROTEIN"/>
    <property type="match status" value="1"/>
</dbReference>
<dbReference type="InterPro" id="IPR006564">
    <property type="entry name" value="Znf_PMZ"/>
</dbReference>
<dbReference type="Pfam" id="PF10551">
    <property type="entry name" value="MULE"/>
    <property type="match status" value="1"/>
</dbReference>
<keyword evidence="2 4" id="KW-0863">Zinc-finger</keyword>
<evidence type="ECO:0000313" key="8">
    <source>
        <dbReference type="RefSeq" id="XP_039126925.1"/>
    </source>
</evidence>
<proteinExistence type="predicted"/>
<evidence type="ECO:0000256" key="5">
    <source>
        <dbReference type="SAM" id="MobiDB-lite"/>
    </source>
</evidence>
<evidence type="ECO:0000259" key="6">
    <source>
        <dbReference type="PROSITE" id="PS50966"/>
    </source>
</evidence>
<evidence type="ECO:0000256" key="1">
    <source>
        <dbReference type="ARBA" id="ARBA00022723"/>
    </source>
</evidence>
<dbReference type="SMART" id="SM00575">
    <property type="entry name" value="ZnF_PMZ"/>
    <property type="match status" value="1"/>
</dbReference>
<evidence type="ECO:0000256" key="3">
    <source>
        <dbReference type="ARBA" id="ARBA00022833"/>
    </source>
</evidence>
<keyword evidence="1" id="KW-0479">Metal-binding</keyword>
<reference evidence="8" key="1">
    <citation type="submission" date="2025-08" db="UniProtKB">
        <authorList>
            <consortium name="RefSeq"/>
        </authorList>
    </citation>
    <scope>IDENTIFICATION</scope>
</reference>
<keyword evidence="3" id="KW-0862">Zinc</keyword>